<reference evidence="8 9" key="1">
    <citation type="journal article" date="2016" name="Front. Microbiol.">
        <title>Comprehensive Phylogenetic Analysis of Bovine Non-aureus Staphylococci Species Based on Whole-Genome Sequencing.</title>
        <authorList>
            <person name="Naushad S."/>
            <person name="Barkema H.W."/>
            <person name="Luby C."/>
            <person name="Condas L.A."/>
            <person name="Nobrega D.B."/>
            <person name="Carson D.A."/>
            <person name="De Buck J."/>
        </authorList>
    </citation>
    <scope>NUCLEOTIDE SEQUENCE [LARGE SCALE GENOMIC DNA]</scope>
    <source>
        <strain evidence="8 9">SNUC 1084</strain>
    </source>
</reference>
<evidence type="ECO:0000313" key="9">
    <source>
        <dbReference type="Proteomes" id="UP000240859"/>
    </source>
</evidence>
<dbReference type="PANTHER" id="PTHR30561:SF7">
    <property type="entry name" value="GUANIDINIUM EFFLUX SYSTEM SUBUNIT GDNC-RELATED"/>
    <property type="match status" value="1"/>
</dbReference>
<comment type="similarity">
    <text evidence="6">Belongs to the drug/metabolite transporter (DMT) superfamily. Small multidrug resistance (SMR) (TC 2.A.7.1) family.</text>
</comment>
<dbReference type="GeneID" id="93721580"/>
<dbReference type="InterPro" id="IPR045324">
    <property type="entry name" value="Small_multidrug_res"/>
</dbReference>
<feature type="transmembrane region" description="Helical" evidence="7">
    <location>
        <begin position="56"/>
        <end position="75"/>
    </location>
</feature>
<accession>A0ABX5IN67</accession>
<dbReference type="Gene3D" id="1.10.3730.20">
    <property type="match status" value="1"/>
</dbReference>
<keyword evidence="5 7" id="KW-0472">Membrane</keyword>
<dbReference type="InterPro" id="IPR000390">
    <property type="entry name" value="Small_drug/metabolite_transptr"/>
</dbReference>
<organism evidence="8 9">
    <name type="scientific">Staphylococcus succinus</name>
    <dbReference type="NCBI Taxonomy" id="61015"/>
    <lineage>
        <taxon>Bacteria</taxon>
        <taxon>Bacillati</taxon>
        <taxon>Bacillota</taxon>
        <taxon>Bacilli</taxon>
        <taxon>Bacillales</taxon>
        <taxon>Staphylococcaceae</taxon>
        <taxon>Staphylococcus</taxon>
    </lineage>
</organism>
<proteinExistence type="inferred from homology"/>
<feature type="transmembrane region" description="Helical" evidence="7">
    <location>
        <begin position="81"/>
        <end position="100"/>
    </location>
</feature>
<evidence type="ECO:0000256" key="3">
    <source>
        <dbReference type="ARBA" id="ARBA00022692"/>
    </source>
</evidence>
<dbReference type="Proteomes" id="UP000240859">
    <property type="component" value="Unassembled WGS sequence"/>
</dbReference>
<comment type="subcellular location">
    <subcellularLocation>
        <location evidence="1 6">Cell membrane</location>
        <topology evidence="1 6">Multi-pass membrane protein</topology>
    </subcellularLocation>
</comment>
<keyword evidence="3 6" id="KW-0812">Transmembrane</keyword>
<keyword evidence="4 7" id="KW-1133">Transmembrane helix</keyword>
<dbReference type="SUPFAM" id="SSF103481">
    <property type="entry name" value="Multidrug resistance efflux transporter EmrE"/>
    <property type="match status" value="1"/>
</dbReference>
<keyword evidence="2" id="KW-1003">Cell membrane</keyword>
<name>A0ABX5IN67_9STAP</name>
<gene>
    <name evidence="8" type="ORF">BU057_05240</name>
</gene>
<sequence>MNWLKIIIASIFEVAWVVGLNHATTNLEWILTIIAIFMSFYLLIKASKILPVGTAYAIFVGLGTTGVTLLDFVVFGKAVNYGQIILILTLLGGVICLKLVTSKEGGEA</sequence>
<evidence type="ECO:0000256" key="7">
    <source>
        <dbReference type="SAM" id="Phobius"/>
    </source>
</evidence>
<dbReference type="PANTHER" id="PTHR30561">
    <property type="entry name" value="SMR FAMILY PROTON-DEPENDENT DRUG EFFLUX TRANSPORTER SUGE"/>
    <property type="match status" value="1"/>
</dbReference>
<dbReference type="RefSeq" id="WP_046836909.1">
    <property type="nucleotide sequence ID" value="NZ_CP118976.1"/>
</dbReference>
<evidence type="ECO:0000256" key="5">
    <source>
        <dbReference type="ARBA" id="ARBA00023136"/>
    </source>
</evidence>
<dbReference type="EMBL" id="PZFR01000019">
    <property type="protein sequence ID" value="PTI69443.1"/>
    <property type="molecule type" value="Genomic_DNA"/>
</dbReference>
<evidence type="ECO:0000313" key="8">
    <source>
        <dbReference type="EMBL" id="PTI69443.1"/>
    </source>
</evidence>
<protein>
    <submittedName>
        <fullName evidence="8">QacE family quaternary ammonium compound efflux SMR transporter</fullName>
    </submittedName>
</protein>
<evidence type="ECO:0000256" key="6">
    <source>
        <dbReference type="RuleBase" id="RU003942"/>
    </source>
</evidence>
<dbReference type="Pfam" id="PF00893">
    <property type="entry name" value="Multi_Drug_Res"/>
    <property type="match status" value="1"/>
</dbReference>
<keyword evidence="9" id="KW-1185">Reference proteome</keyword>
<evidence type="ECO:0000256" key="4">
    <source>
        <dbReference type="ARBA" id="ARBA00022989"/>
    </source>
</evidence>
<evidence type="ECO:0000256" key="2">
    <source>
        <dbReference type="ARBA" id="ARBA00022475"/>
    </source>
</evidence>
<evidence type="ECO:0000256" key="1">
    <source>
        <dbReference type="ARBA" id="ARBA00004651"/>
    </source>
</evidence>
<dbReference type="InterPro" id="IPR037185">
    <property type="entry name" value="EmrE-like"/>
</dbReference>
<feature type="transmembrane region" description="Helical" evidence="7">
    <location>
        <begin position="27"/>
        <end position="44"/>
    </location>
</feature>
<comment type="caution">
    <text evidence="8">The sequence shown here is derived from an EMBL/GenBank/DDBJ whole genome shotgun (WGS) entry which is preliminary data.</text>
</comment>